<evidence type="ECO:0000313" key="12">
    <source>
        <dbReference type="EMBL" id="OPG17712.1"/>
    </source>
</evidence>
<keyword evidence="8" id="KW-0456">Lyase</keyword>
<evidence type="ECO:0000256" key="1">
    <source>
        <dbReference type="ARBA" id="ARBA00001947"/>
    </source>
</evidence>
<dbReference type="InterPro" id="IPR038418">
    <property type="entry name" value="6-PTP_synth/QueD_sf"/>
</dbReference>
<dbReference type="AlphaFoldDB" id="A0A162TX08"/>
<evidence type="ECO:0000256" key="6">
    <source>
        <dbReference type="ARBA" id="ARBA00022723"/>
    </source>
</evidence>
<evidence type="ECO:0000256" key="2">
    <source>
        <dbReference type="ARBA" id="ARBA00005061"/>
    </source>
</evidence>
<dbReference type="NCBIfam" id="TIGR03367">
    <property type="entry name" value="queuosine_QueD"/>
    <property type="match status" value="1"/>
</dbReference>
<comment type="similarity">
    <text evidence="3">Belongs to the PTPS family. QueD subfamily.</text>
</comment>
<dbReference type="InterPro" id="IPR007115">
    <property type="entry name" value="6-PTP_synth/QueD"/>
</dbReference>
<keyword evidence="6" id="KW-0479">Metal-binding</keyword>
<dbReference type="RefSeq" id="WP_067564353.1">
    <property type="nucleotide sequence ID" value="NZ_LSUQ01000020.1"/>
</dbReference>
<evidence type="ECO:0000313" key="11">
    <source>
        <dbReference type="EMBL" id="OAG93902.1"/>
    </source>
</evidence>
<dbReference type="OrthoDB" id="9804698at2"/>
<dbReference type="Proteomes" id="UP000190229">
    <property type="component" value="Unassembled WGS sequence"/>
</dbReference>
<dbReference type="GO" id="GO:0070497">
    <property type="term" value="F:6-carboxytetrahydropterin synthase activity"/>
    <property type="evidence" value="ECO:0007669"/>
    <property type="project" value="UniProtKB-EC"/>
</dbReference>
<comment type="pathway">
    <text evidence="2">Purine metabolism; 7-cyano-7-deazaguanine biosynthesis.</text>
</comment>
<dbReference type="UniPathway" id="UPA00391"/>
<organism evidence="12 14">
    <name type="scientific">Ferroacidibacillus organovorans</name>
    <dbReference type="NCBI Taxonomy" id="1765683"/>
    <lineage>
        <taxon>Bacteria</taxon>
        <taxon>Bacillati</taxon>
        <taxon>Bacillota</taxon>
        <taxon>Bacilli</taxon>
        <taxon>Bacillales</taxon>
        <taxon>Alicyclobacillaceae</taxon>
        <taxon>Ferroacidibacillus</taxon>
    </lineage>
</organism>
<keyword evidence="14" id="KW-1185">Reference proteome</keyword>
<evidence type="ECO:0000256" key="3">
    <source>
        <dbReference type="ARBA" id="ARBA00008900"/>
    </source>
</evidence>
<evidence type="ECO:0000256" key="4">
    <source>
        <dbReference type="ARBA" id="ARBA00012982"/>
    </source>
</evidence>
<dbReference type="STRING" id="1765683.B2M26_00775"/>
<protein>
    <recommendedName>
        <fullName evidence="5">6-carboxy-5,6,7,8-tetrahydropterin synthase</fullName>
        <ecNumber evidence="4">4.1.2.50</ecNumber>
    </recommendedName>
    <alternativeName>
        <fullName evidence="9">Queuosine biosynthesis protein QueD</fullName>
    </alternativeName>
</protein>
<evidence type="ECO:0000256" key="8">
    <source>
        <dbReference type="ARBA" id="ARBA00023239"/>
    </source>
</evidence>
<dbReference type="Proteomes" id="UP000077421">
    <property type="component" value="Unassembled WGS sequence"/>
</dbReference>
<evidence type="ECO:0000256" key="5">
    <source>
        <dbReference type="ARBA" id="ARBA00018141"/>
    </source>
</evidence>
<dbReference type="Pfam" id="PF01242">
    <property type="entry name" value="PTPS"/>
    <property type="match status" value="1"/>
</dbReference>
<dbReference type="EC" id="4.1.2.50" evidence="4"/>
<dbReference type="GO" id="GO:0046872">
    <property type="term" value="F:metal ion binding"/>
    <property type="evidence" value="ECO:0007669"/>
    <property type="project" value="UniProtKB-KW"/>
</dbReference>
<dbReference type="EMBL" id="MWPS01000001">
    <property type="protein sequence ID" value="OPG17712.1"/>
    <property type="molecule type" value="Genomic_DNA"/>
</dbReference>
<dbReference type="PANTHER" id="PTHR12589">
    <property type="entry name" value="PYRUVOYL TETRAHYDROBIOPTERIN SYNTHASE"/>
    <property type="match status" value="1"/>
</dbReference>
<evidence type="ECO:0000256" key="10">
    <source>
        <dbReference type="ARBA" id="ARBA00048807"/>
    </source>
</evidence>
<gene>
    <name evidence="11" type="ORF">AYW79_08160</name>
    <name evidence="12" type="ORF">B2M26_00775</name>
</gene>
<evidence type="ECO:0000256" key="9">
    <source>
        <dbReference type="ARBA" id="ARBA00031449"/>
    </source>
</evidence>
<dbReference type="SUPFAM" id="SSF55620">
    <property type="entry name" value="Tetrahydrobiopterin biosynthesis enzymes-like"/>
    <property type="match status" value="1"/>
</dbReference>
<evidence type="ECO:0000313" key="14">
    <source>
        <dbReference type="Proteomes" id="UP000190229"/>
    </source>
</evidence>
<proteinExistence type="inferred from homology"/>
<dbReference type="PANTHER" id="PTHR12589:SF7">
    <property type="entry name" value="6-PYRUVOYL TETRAHYDROBIOPTERIN SYNTHASE"/>
    <property type="match status" value="1"/>
</dbReference>
<comment type="caution">
    <text evidence="12">The sequence shown here is derived from an EMBL/GenBank/DDBJ whole genome shotgun (WGS) entry which is preliminary data.</text>
</comment>
<evidence type="ECO:0000256" key="7">
    <source>
        <dbReference type="ARBA" id="ARBA00022833"/>
    </source>
</evidence>
<sequence length="158" mass="18103">MSEKVSQDFAAPFVFKQAQESAPSSLRYHLRRVTITKEFTFDAAHHLYAYQGKCANLHGHTYRLIVSVSDVLDEIGLAIDFGDVKTLVKTHVVDRLDHTYLNEVLPPMNTTAENMIVWMFEEIEQALHAFRDTARVERLTLYETPTSSVEITRQEMGL</sequence>
<reference evidence="12 14" key="2">
    <citation type="submission" date="2017-02" db="EMBL/GenBank/DDBJ databases">
        <title>Draft genome of Acidibacillus ferrooxidans Huett2.</title>
        <authorList>
            <person name="Schopf S."/>
        </authorList>
    </citation>
    <scope>NUCLEOTIDE SEQUENCE [LARGE SCALE GENOMIC DNA]</scope>
    <source>
        <strain evidence="12 14">Huett2</strain>
    </source>
</reference>
<accession>A0A162TX08</accession>
<reference evidence="11 13" key="1">
    <citation type="submission" date="2016-02" db="EMBL/GenBank/DDBJ databases">
        <title>Draft genome sequence of Acidibacillus ferrooxidans SLC66.</title>
        <authorList>
            <person name="Oliveira G."/>
            <person name="Nancucheo I."/>
            <person name="Dall'Agnol H."/>
            <person name="Johnson B."/>
            <person name="Oliveira R."/>
            <person name="Nunes G.L."/>
            <person name="Tzotzos G."/>
            <person name="Orellana S.C."/>
            <person name="Salim A.C."/>
            <person name="Araujo F.M."/>
        </authorList>
    </citation>
    <scope>NUCLEOTIDE SEQUENCE [LARGE SCALE GENOMIC DNA]</scope>
    <source>
        <strain evidence="11 13">SLC66</strain>
    </source>
</reference>
<dbReference type="Gene3D" id="3.30.479.10">
    <property type="entry name" value="6-pyruvoyl tetrahydropterin synthase/QueD"/>
    <property type="match status" value="2"/>
</dbReference>
<comment type="catalytic activity">
    <reaction evidence="10">
        <text>7,8-dihydroneopterin 3'-triphosphate + H2O = 6-carboxy-5,6,7,8-tetrahydropterin + triphosphate + acetaldehyde + 2 H(+)</text>
        <dbReference type="Rhea" id="RHEA:27966"/>
        <dbReference type="ChEBI" id="CHEBI:15343"/>
        <dbReference type="ChEBI" id="CHEBI:15377"/>
        <dbReference type="ChEBI" id="CHEBI:15378"/>
        <dbReference type="ChEBI" id="CHEBI:18036"/>
        <dbReference type="ChEBI" id="CHEBI:58462"/>
        <dbReference type="ChEBI" id="CHEBI:61032"/>
        <dbReference type="EC" id="4.1.2.50"/>
    </reaction>
</comment>
<comment type="cofactor">
    <cofactor evidence="1">
        <name>Zn(2+)</name>
        <dbReference type="ChEBI" id="CHEBI:29105"/>
    </cofactor>
</comment>
<keyword evidence="7" id="KW-0862">Zinc</keyword>
<dbReference type="EMBL" id="LSUQ01000020">
    <property type="protein sequence ID" value="OAG93902.1"/>
    <property type="molecule type" value="Genomic_DNA"/>
</dbReference>
<evidence type="ECO:0000313" key="13">
    <source>
        <dbReference type="Proteomes" id="UP000077421"/>
    </source>
</evidence>
<name>A0A162TX08_9BACL</name>